<keyword evidence="11" id="KW-1185">Reference proteome</keyword>
<evidence type="ECO:0000256" key="7">
    <source>
        <dbReference type="PROSITE-ProRule" id="PRU00703"/>
    </source>
</evidence>
<dbReference type="AlphaFoldDB" id="A0A8A4TS59"/>
<feature type="binding site" evidence="5">
    <location>
        <position position="72"/>
    </location>
    <ligand>
        <name>Zn(2+)</name>
        <dbReference type="ChEBI" id="CHEBI:29105"/>
    </ligand>
</feature>
<accession>A0A8A4TS59</accession>
<dbReference type="CDD" id="cd05014">
    <property type="entry name" value="SIS_Kpsf"/>
    <property type="match status" value="1"/>
</dbReference>
<dbReference type="InterPro" id="IPR001347">
    <property type="entry name" value="SIS_dom"/>
</dbReference>
<evidence type="ECO:0000256" key="6">
    <source>
        <dbReference type="PIRSR" id="PIRSR004692-3"/>
    </source>
</evidence>
<evidence type="ECO:0000256" key="5">
    <source>
        <dbReference type="PIRSR" id="PIRSR004692-2"/>
    </source>
</evidence>
<evidence type="ECO:0000259" key="8">
    <source>
        <dbReference type="PROSITE" id="PS51371"/>
    </source>
</evidence>
<dbReference type="InterPro" id="IPR035474">
    <property type="entry name" value="SIS_Kpsf"/>
</dbReference>
<sequence>MSLGRAQKVLRIEAEALTRLADHLGTDFEAVVRCVAETKGRVILTGIGKSGIICRKIAATFASTGTPAFFVHPAEAIHGDLGMIVAGDTVIGVSNSGETAELVNLLEFIKRLGSVLIAITGKPESTLAKHADFSLTYQVTEEGCPLGLAPMASTTATLALGDALAAAVMDLKGFTSREFARYHPGGKLGAKLLLVRDLLAHHEQARPLVSADTLLSEALFEMSDKRFGMTAVALEDGKLGLISDGDIRRLFQRHGNEAMGKRAGDVCSPNPKTIGEDRLAVEALELMERYKITSLIVVNAAGRYTGVVHLHDLWRTQMV</sequence>
<dbReference type="GO" id="GO:0097367">
    <property type="term" value="F:carbohydrate derivative binding"/>
    <property type="evidence" value="ECO:0007669"/>
    <property type="project" value="InterPro"/>
</dbReference>
<evidence type="ECO:0000313" key="10">
    <source>
        <dbReference type="EMBL" id="QTD51984.1"/>
    </source>
</evidence>
<reference evidence="10" key="1">
    <citation type="submission" date="2021-03" db="EMBL/GenBank/DDBJ databases">
        <title>Acanthopleuribacteraceae sp. M133.</title>
        <authorList>
            <person name="Wang G."/>
        </authorList>
    </citation>
    <scope>NUCLEOTIDE SEQUENCE</scope>
    <source>
        <strain evidence="10">M133</strain>
    </source>
</reference>
<dbReference type="FunFam" id="3.40.50.10490:FF:000011">
    <property type="entry name" value="Arabinose 5-phosphate isomerase"/>
    <property type="match status" value="1"/>
</dbReference>
<evidence type="ECO:0000256" key="1">
    <source>
        <dbReference type="ARBA" id="ARBA00008165"/>
    </source>
</evidence>
<organism evidence="10 11">
    <name type="scientific">Sulfidibacter corallicola</name>
    <dbReference type="NCBI Taxonomy" id="2818388"/>
    <lineage>
        <taxon>Bacteria</taxon>
        <taxon>Pseudomonadati</taxon>
        <taxon>Acidobacteriota</taxon>
        <taxon>Holophagae</taxon>
        <taxon>Acanthopleuribacterales</taxon>
        <taxon>Acanthopleuribacteraceae</taxon>
        <taxon>Sulfidibacter</taxon>
    </lineage>
</organism>
<evidence type="ECO:0000259" key="9">
    <source>
        <dbReference type="PROSITE" id="PS51464"/>
    </source>
</evidence>
<dbReference type="RefSeq" id="WP_237382095.1">
    <property type="nucleotide sequence ID" value="NZ_CP071793.1"/>
</dbReference>
<dbReference type="PROSITE" id="PS51464">
    <property type="entry name" value="SIS"/>
    <property type="match status" value="1"/>
</dbReference>
<dbReference type="Gene3D" id="3.10.580.10">
    <property type="entry name" value="CBS-domain"/>
    <property type="match status" value="1"/>
</dbReference>
<keyword evidence="5" id="KW-0479">Metal-binding</keyword>
<dbReference type="PANTHER" id="PTHR42745">
    <property type="match status" value="1"/>
</dbReference>
<dbReference type="InterPro" id="IPR050986">
    <property type="entry name" value="GutQ/KpsF_isomerases"/>
</dbReference>
<dbReference type="PROSITE" id="PS51371">
    <property type="entry name" value="CBS"/>
    <property type="match status" value="1"/>
</dbReference>
<dbReference type="Gene3D" id="3.40.50.10490">
    <property type="entry name" value="Glucose-6-phosphate isomerase like protein, domain 1"/>
    <property type="match status" value="1"/>
</dbReference>
<feature type="domain" description="CBS" evidence="8">
    <location>
        <begin position="267"/>
        <end position="319"/>
    </location>
</feature>
<name>A0A8A4TS59_SULCO</name>
<dbReference type="NCBIfam" id="TIGR00393">
    <property type="entry name" value="kpsF"/>
    <property type="match status" value="1"/>
</dbReference>
<gene>
    <name evidence="10" type="ORF">J3U87_05880</name>
</gene>
<dbReference type="GO" id="GO:1901135">
    <property type="term" value="P:carbohydrate derivative metabolic process"/>
    <property type="evidence" value="ECO:0007669"/>
    <property type="project" value="InterPro"/>
</dbReference>
<feature type="domain" description="SIS" evidence="9">
    <location>
        <begin position="31"/>
        <end position="174"/>
    </location>
</feature>
<dbReference type="InterPro" id="IPR046342">
    <property type="entry name" value="CBS_dom_sf"/>
</dbReference>
<dbReference type="InterPro" id="IPR004800">
    <property type="entry name" value="KdsD/KpsF-type"/>
</dbReference>
<dbReference type="EMBL" id="CP071793">
    <property type="protein sequence ID" value="QTD51984.1"/>
    <property type="molecule type" value="Genomic_DNA"/>
</dbReference>
<keyword evidence="5" id="KW-0862">Zinc</keyword>
<dbReference type="PANTHER" id="PTHR42745:SF1">
    <property type="entry name" value="ARABINOSE 5-PHOSPHATE ISOMERASE KDSD"/>
    <property type="match status" value="1"/>
</dbReference>
<feature type="site" description="Catalytically relevant" evidence="6">
    <location>
        <position position="101"/>
    </location>
</feature>
<proteinExistence type="inferred from homology"/>
<comment type="similarity">
    <text evidence="1 4">Belongs to the SIS family. GutQ/KpsF subfamily.</text>
</comment>
<keyword evidence="2" id="KW-0677">Repeat</keyword>
<dbReference type="CDD" id="cd04604">
    <property type="entry name" value="CBS_pair_SIS_assoc"/>
    <property type="match status" value="1"/>
</dbReference>
<dbReference type="Pfam" id="PF00571">
    <property type="entry name" value="CBS"/>
    <property type="match status" value="2"/>
</dbReference>
<dbReference type="GO" id="GO:0046872">
    <property type="term" value="F:metal ion binding"/>
    <property type="evidence" value="ECO:0007669"/>
    <property type="project" value="UniProtKB-KW"/>
</dbReference>
<feature type="site" description="Catalytically relevant" evidence="6">
    <location>
        <position position="49"/>
    </location>
</feature>
<dbReference type="Pfam" id="PF01380">
    <property type="entry name" value="SIS"/>
    <property type="match status" value="1"/>
</dbReference>
<keyword evidence="10" id="KW-0413">Isomerase</keyword>
<evidence type="ECO:0000256" key="2">
    <source>
        <dbReference type="ARBA" id="ARBA00022737"/>
    </source>
</evidence>
<dbReference type="PIRSF" id="PIRSF004692">
    <property type="entry name" value="KdsD_KpsF"/>
    <property type="match status" value="1"/>
</dbReference>
<dbReference type="GO" id="GO:0005975">
    <property type="term" value="P:carbohydrate metabolic process"/>
    <property type="evidence" value="ECO:0007669"/>
    <property type="project" value="InterPro"/>
</dbReference>
<dbReference type="KEGG" id="scor:J3U87_05880"/>
<evidence type="ECO:0000313" key="11">
    <source>
        <dbReference type="Proteomes" id="UP000663929"/>
    </source>
</evidence>
<dbReference type="Proteomes" id="UP000663929">
    <property type="component" value="Chromosome"/>
</dbReference>
<feature type="site" description="Catalytically relevant" evidence="6">
    <location>
        <position position="183"/>
    </location>
</feature>
<feature type="site" description="Catalytically relevant" evidence="6">
    <location>
        <position position="142"/>
    </location>
</feature>
<dbReference type="GO" id="GO:0019146">
    <property type="term" value="F:arabinose-5-phosphate isomerase activity"/>
    <property type="evidence" value="ECO:0007669"/>
    <property type="project" value="UniProtKB-ARBA"/>
</dbReference>
<evidence type="ECO:0000256" key="3">
    <source>
        <dbReference type="ARBA" id="ARBA00023122"/>
    </source>
</evidence>
<dbReference type="InterPro" id="IPR000644">
    <property type="entry name" value="CBS_dom"/>
</dbReference>
<evidence type="ECO:0000256" key="4">
    <source>
        <dbReference type="PIRNR" id="PIRNR004692"/>
    </source>
</evidence>
<protein>
    <submittedName>
        <fullName evidence="10">KpsF/GutQ family sugar-phosphate isomerase</fullName>
    </submittedName>
</protein>
<keyword evidence="3 7" id="KW-0129">CBS domain</keyword>
<dbReference type="SUPFAM" id="SSF53697">
    <property type="entry name" value="SIS domain"/>
    <property type="match status" value="1"/>
</dbReference>
<dbReference type="InterPro" id="IPR046348">
    <property type="entry name" value="SIS_dom_sf"/>
</dbReference>